<evidence type="ECO:0000313" key="1">
    <source>
        <dbReference type="EMBL" id="BCG23404.1"/>
    </source>
</evidence>
<protein>
    <recommendedName>
        <fullName evidence="5">DUF2024 family protein</fullName>
    </recommendedName>
</protein>
<dbReference type="Proteomes" id="UP000509383">
    <property type="component" value="Chromosome"/>
</dbReference>
<dbReference type="Gene3D" id="3.10.510.10">
    <property type="entry name" value="NE1680-like"/>
    <property type="match status" value="1"/>
</dbReference>
<evidence type="ECO:0000313" key="2">
    <source>
        <dbReference type="EMBL" id="GJN51448.1"/>
    </source>
</evidence>
<proteinExistence type="predicted"/>
<dbReference type="AlphaFoldDB" id="A0A6J4E330"/>
<name>A0A6J4E330_9PSED</name>
<dbReference type="EMBL" id="BQKM01000002">
    <property type="protein sequence ID" value="GJN51448.1"/>
    <property type="molecule type" value="Genomic_DNA"/>
</dbReference>
<dbReference type="Proteomes" id="UP001054892">
    <property type="component" value="Unassembled WGS sequence"/>
</dbReference>
<dbReference type="Pfam" id="PF09630">
    <property type="entry name" value="DUF2024"/>
    <property type="match status" value="1"/>
</dbReference>
<reference evidence="1 3" key="1">
    <citation type="submission" date="2020-05" db="EMBL/GenBank/DDBJ databases">
        <title>Characterization of novel class B3 metallo-beta-lactamase from novel Pseudomonas species.</title>
        <authorList>
            <person name="Yamada K."/>
            <person name="Aoki K."/>
            <person name="Ishii Y."/>
        </authorList>
    </citation>
    <scope>NUCLEOTIDE SEQUENCE [LARGE SCALE GENOMIC DNA]</scope>
    <source>
        <strain evidence="1 3">TUM18999</strain>
        <strain evidence="2 4">TUM20286</strain>
    </source>
</reference>
<gene>
    <name evidence="1" type="ORF">TUM18999_15950</name>
    <name evidence="2" type="ORF">TUM20286_12000</name>
</gene>
<evidence type="ECO:0008006" key="5">
    <source>
        <dbReference type="Google" id="ProtNLM"/>
    </source>
</evidence>
<accession>A0A6J4E330</accession>
<dbReference type="RefSeq" id="WP_173176510.1">
    <property type="nucleotide sequence ID" value="NZ_AP023189.1"/>
</dbReference>
<keyword evidence="4" id="KW-1185">Reference proteome</keyword>
<dbReference type="KEGG" id="ptw:TUM18999_15950"/>
<evidence type="ECO:0000313" key="3">
    <source>
        <dbReference type="Proteomes" id="UP000509383"/>
    </source>
</evidence>
<evidence type="ECO:0000313" key="4">
    <source>
        <dbReference type="Proteomes" id="UP001054892"/>
    </source>
</evidence>
<organism evidence="1 3">
    <name type="scientific">Pseudomonas tohonis</name>
    <dbReference type="NCBI Taxonomy" id="2725477"/>
    <lineage>
        <taxon>Bacteria</taxon>
        <taxon>Pseudomonadati</taxon>
        <taxon>Pseudomonadota</taxon>
        <taxon>Gammaproteobacteria</taxon>
        <taxon>Pseudomonadales</taxon>
        <taxon>Pseudomonadaceae</taxon>
        <taxon>Pseudomonas</taxon>
    </lineage>
</organism>
<sequence length="88" mass="9796">MQIQVFDTHVRTRDGRYLHFDVLIDSAEQPRAEHFARDWLGSLGLADADIAQSQCLYCHSESAPEPIATAIARDGYFIIALQGFEAAS</sequence>
<dbReference type="InterPro" id="IPR018592">
    <property type="entry name" value="DUF2024"/>
</dbReference>
<dbReference type="InterPro" id="IPR023122">
    <property type="entry name" value="NE1680-like_sf"/>
</dbReference>
<dbReference type="EMBL" id="AP023189">
    <property type="protein sequence ID" value="BCG23404.1"/>
    <property type="molecule type" value="Genomic_DNA"/>
</dbReference>
<dbReference type="SUPFAM" id="SSF160766">
    <property type="entry name" value="NE1680-like"/>
    <property type="match status" value="1"/>
</dbReference>